<dbReference type="PANTHER" id="PTHR38474:SF1">
    <property type="entry name" value="SLR0299 PROTEIN"/>
    <property type="match status" value="1"/>
</dbReference>
<protein>
    <submittedName>
        <fullName evidence="1">Uncharacterized protein</fullName>
    </submittedName>
</protein>
<dbReference type="RefSeq" id="WP_168156647.1">
    <property type="nucleotide sequence ID" value="NZ_BSKO01000001.1"/>
</dbReference>
<dbReference type="InterPro" id="IPR023213">
    <property type="entry name" value="CAT-like_dom_sf"/>
</dbReference>
<dbReference type="Pfam" id="PF00302">
    <property type="entry name" value="CAT"/>
    <property type="match status" value="1"/>
</dbReference>
<name>A0ABQ5TG60_9BACI</name>
<comment type="caution">
    <text evidence="1">The sequence shown here is derived from an EMBL/GenBank/DDBJ whole genome shotgun (WGS) entry which is preliminary data.</text>
</comment>
<dbReference type="InterPro" id="IPR001707">
    <property type="entry name" value="Cmp_AcTrfase"/>
</dbReference>
<accession>A0ABQ5TG60</accession>
<evidence type="ECO:0000313" key="2">
    <source>
        <dbReference type="Proteomes" id="UP001275436"/>
    </source>
</evidence>
<keyword evidence="2" id="KW-1185">Reference proteome</keyword>
<dbReference type="SUPFAM" id="SSF52777">
    <property type="entry name" value="CoA-dependent acyltransferases"/>
    <property type="match status" value="1"/>
</dbReference>
<reference evidence="1 2" key="1">
    <citation type="submission" date="2023-02" db="EMBL/GenBank/DDBJ databases">
        <title>Oceanobacillus kimchii IFOP_LL358 isolated form Alexandrium catenella lab strain.</title>
        <authorList>
            <person name="Gajardo G."/>
            <person name="Ueki S."/>
            <person name="Maruyama F."/>
        </authorList>
    </citation>
    <scope>NUCLEOTIDE SEQUENCE [LARGE SCALE GENOMIC DNA]</scope>
    <source>
        <strain evidence="1 2">IFOP_LL358</strain>
    </source>
</reference>
<proteinExistence type="predicted"/>
<organism evidence="1 2">
    <name type="scientific">Oceanobacillus kimchii</name>
    <dbReference type="NCBI Taxonomy" id="746691"/>
    <lineage>
        <taxon>Bacteria</taxon>
        <taxon>Bacillati</taxon>
        <taxon>Bacillota</taxon>
        <taxon>Bacilli</taxon>
        <taxon>Bacillales</taxon>
        <taxon>Bacillaceae</taxon>
        <taxon>Oceanobacillus</taxon>
    </lineage>
</organism>
<sequence>MTTYHVIDLENFSRRNYYDYFMATDITFEMTAKIDVTQAVKKCKDESISFYAYSIFNLTRSVNEIPD</sequence>
<dbReference type="Proteomes" id="UP001275436">
    <property type="component" value="Unassembled WGS sequence"/>
</dbReference>
<evidence type="ECO:0000313" key="1">
    <source>
        <dbReference type="EMBL" id="GLO64980.1"/>
    </source>
</evidence>
<dbReference type="Gene3D" id="3.30.559.10">
    <property type="entry name" value="Chloramphenicol acetyltransferase-like domain"/>
    <property type="match status" value="1"/>
</dbReference>
<dbReference type="PANTHER" id="PTHR38474">
    <property type="entry name" value="SLR0299 PROTEIN"/>
    <property type="match status" value="1"/>
</dbReference>
<gene>
    <name evidence="1" type="ORF">MACH08_07640</name>
</gene>
<dbReference type="EMBL" id="BSKO01000001">
    <property type="protein sequence ID" value="GLO64980.1"/>
    <property type="molecule type" value="Genomic_DNA"/>
</dbReference>